<dbReference type="InterPro" id="IPR000873">
    <property type="entry name" value="AMP-dep_synth/lig_dom"/>
</dbReference>
<dbReference type="InterPro" id="IPR045851">
    <property type="entry name" value="AMP-bd_C_sf"/>
</dbReference>
<feature type="domain" description="AMP-binding enzyme C-terminal" evidence="2">
    <location>
        <begin position="395"/>
        <end position="470"/>
    </location>
</feature>
<accession>A0A8J3VES3</accession>
<dbReference type="CDD" id="cd05930">
    <property type="entry name" value="A_NRPS"/>
    <property type="match status" value="1"/>
</dbReference>
<dbReference type="GO" id="GO:0031177">
    <property type="term" value="F:phosphopantetheine binding"/>
    <property type="evidence" value="ECO:0007669"/>
    <property type="project" value="TreeGrafter"/>
</dbReference>
<dbReference type="GO" id="GO:0044550">
    <property type="term" value="P:secondary metabolite biosynthetic process"/>
    <property type="evidence" value="ECO:0007669"/>
    <property type="project" value="TreeGrafter"/>
</dbReference>
<dbReference type="AlphaFoldDB" id="A0A8J3VES3"/>
<protein>
    <recommendedName>
        <fullName evidence="5">Acyl-CoA synthetase</fullName>
    </recommendedName>
</protein>
<proteinExistence type="predicted"/>
<organism evidence="3 4">
    <name type="scientific">Rhizocola hellebori</name>
    <dbReference type="NCBI Taxonomy" id="1392758"/>
    <lineage>
        <taxon>Bacteria</taxon>
        <taxon>Bacillati</taxon>
        <taxon>Actinomycetota</taxon>
        <taxon>Actinomycetes</taxon>
        <taxon>Micromonosporales</taxon>
        <taxon>Micromonosporaceae</taxon>
        <taxon>Rhizocola</taxon>
    </lineage>
</organism>
<evidence type="ECO:0000313" key="3">
    <source>
        <dbReference type="EMBL" id="GIH03268.1"/>
    </source>
</evidence>
<dbReference type="EMBL" id="BONY01000006">
    <property type="protein sequence ID" value="GIH03268.1"/>
    <property type="molecule type" value="Genomic_DNA"/>
</dbReference>
<dbReference type="Gene3D" id="3.40.50.12780">
    <property type="entry name" value="N-terminal domain of ligase-like"/>
    <property type="match status" value="1"/>
</dbReference>
<evidence type="ECO:0000259" key="2">
    <source>
        <dbReference type="Pfam" id="PF13193"/>
    </source>
</evidence>
<dbReference type="GO" id="GO:0005737">
    <property type="term" value="C:cytoplasm"/>
    <property type="evidence" value="ECO:0007669"/>
    <property type="project" value="TreeGrafter"/>
</dbReference>
<sequence>MLKTDLVDELTEVAEKHPGRLAIVHNGQTLSYSQLSSLAQAVAQRLGPLPGMVGTYATHSPGTVVALFGIWAAGGAYCPIDPAFPEERQRAMLAAAGCNKVLASQEGLALPPGIEAIQLAEIQADPEAGRVMWAAPNSPAYCLFTSGSTGEPKPVITSRRAIGTTVPSLRELFDIVPGDRVLQFASLNWDTCFEEILPTLTAGATLVFHSEAHTGSFPRFLRMLAIEQITVVNLPTAFWHELVHFLTDEQAELPPMVRLVIIGGEAVNPTRLADWAKLPTASIRLLNTYGCTETTLITHAIDLPGPIFPVPIGSPLPHVMQLISEESELLIGGPSLADGYLGRPDATAARFVTVHSGRFFRTGDRVSVGPGGVLLHDGRIDHQVKIRGIRVDPAEVEAQIAAHPGVSEVAVTGYTVADHTALVAYVVPRPHAPAKLDIDIIDFLRIRVPAHLIPSRIRIVTELVYTTSGKVDRRGLKEAHP</sequence>
<dbReference type="InterPro" id="IPR025110">
    <property type="entry name" value="AMP-bd_C"/>
</dbReference>
<dbReference type="InterPro" id="IPR042099">
    <property type="entry name" value="ANL_N_sf"/>
</dbReference>
<evidence type="ECO:0000259" key="1">
    <source>
        <dbReference type="Pfam" id="PF00501"/>
    </source>
</evidence>
<comment type="caution">
    <text evidence="3">The sequence shown here is derived from an EMBL/GenBank/DDBJ whole genome shotgun (WGS) entry which is preliminary data.</text>
</comment>
<feature type="domain" description="AMP-dependent synthetase/ligase" evidence="1">
    <location>
        <begin position="11"/>
        <end position="341"/>
    </location>
</feature>
<dbReference type="PANTHER" id="PTHR45527">
    <property type="entry name" value="NONRIBOSOMAL PEPTIDE SYNTHETASE"/>
    <property type="match status" value="1"/>
</dbReference>
<dbReference type="Pfam" id="PF00501">
    <property type="entry name" value="AMP-binding"/>
    <property type="match status" value="1"/>
</dbReference>
<dbReference type="Gene3D" id="3.30.300.30">
    <property type="match status" value="1"/>
</dbReference>
<gene>
    <name evidence="3" type="ORF">Rhe02_13350</name>
</gene>
<keyword evidence="4" id="KW-1185">Reference proteome</keyword>
<dbReference type="Proteomes" id="UP000612899">
    <property type="component" value="Unassembled WGS sequence"/>
</dbReference>
<evidence type="ECO:0008006" key="5">
    <source>
        <dbReference type="Google" id="ProtNLM"/>
    </source>
</evidence>
<dbReference type="Pfam" id="PF13193">
    <property type="entry name" value="AMP-binding_C"/>
    <property type="match status" value="1"/>
</dbReference>
<name>A0A8J3VES3_9ACTN</name>
<dbReference type="SUPFAM" id="SSF56801">
    <property type="entry name" value="Acetyl-CoA synthetase-like"/>
    <property type="match status" value="1"/>
</dbReference>
<evidence type="ECO:0000313" key="4">
    <source>
        <dbReference type="Proteomes" id="UP000612899"/>
    </source>
</evidence>
<reference evidence="3" key="1">
    <citation type="submission" date="2021-01" db="EMBL/GenBank/DDBJ databases">
        <title>Whole genome shotgun sequence of Rhizocola hellebori NBRC 109834.</title>
        <authorList>
            <person name="Komaki H."/>
            <person name="Tamura T."/>
        </authorList>
    </citation>
    <scope>NUCLEOTIDE SEQUENCE</scope>
    <source>
        <strain evidence="3">NBRC 109834</strain>
    </source>
</reference>
<dbReference type="GO" id="GO:0043041">
    <property type="term" value="P:amino acid activation for nonribosomal peptide biosynthetic process"/>
    <property type="evidence" value="ECO:0007669"/>
    <property type="project" value="TreeGrafter"/>
</dbReference>
<dbReference type="PANTHER" id="PTHR45527:SF1">
    <property type="entry name" value="FATTY ACID SYNTHASE"/>
    <property type="match status" value="1"/>
</dbReference>